<comment type="caution">
    <text evidence="10">The sequence shown here is derived from an EMBL/GenBank/DDBJ whole genome shotgun (WGS) entry which is preliminary data.</text>
</comment>
<keyword evidence="11" id="KW-1185">Reference proteome</keyword>
<dbReference type="EC" id="6.3.4.19" evidence="8"/>
<evidence type="ECO:0000259" key="9">
    <source>
        <dbReference type="SMART" id="SM00977"/>
    </source>
</evidence>
<sequence length="445" mass="50972">MPLASRFHSFVAHNELFDKDDRILVAISGGIDSTTLLHLLVSEGYTVAIAHCNFGLRGEESDGDERHVRSLQQRFAIEGYYIRFDTEREAEQAGESIQMAARRLRYEWFKQLCNTENYQYIAIAHNADDVAETFFLNLTRGTGIKGLTGIKPKTGRVVRPLLFAPRCEIEEYARLHQIEFREDSSNAKDKYARNRIRLNVIPELKIINPSFNQTMLDNIARLQLVEDLVTQEVNNFKRDAVAATADELRISIRKLRLNRNASLLLYEFLCEYGFNSTQTEGIIHSVESGESGRQFLSPSHLLVRDRDHLILTPIKKDKADDSYHIEADCGSITSPIKLKFDILDTSKSFQIDKRPTTACLDLGKLRFPLTLRRRESGDEFVPLGMKGTKKLSDFFIDQKLSIIDKENQWLLCSGNDIVWIVGRRIDDRYKLTPQTESAYIVSLMV</sequence>
<keyword evidence="4 8" id="KW-0819">tRNA processing</keyword>
<evidence type="ECO:0000256" key="3">
    <source>
        <dbReference type="ARBA" id="ARBA00022598"/>
    </source>
</evidence>
<evidence type="ECO:0000256" key="8">
    <source>
        <dbReference type="HAMAP-Rule" id="MF_01161"/>
    </source>
</evidence>
<keyword evidence="2 8" id="KW-0963">Cytoplasm</keyword>
<dbReference type="CDD" id="cd01992">
    <property type="entry name" value="TilS_N"/>
    <property type="match status" value="1"/>
</dbReference>
<comment type="subcellular location">
    <subcellularLocation>
        <location evidence="1 8">Cytoplasm</location>
    </subcellularLocation>
</comment>
<comment type="similarity">
    <text evidence="8">Belongs to the tRNA(Ile)-lysidine synthase family.</text>
</comment>
<dbReference type="GO" id="GO:0005737">
    <property type="term" value="C:cytoplasm"/>
    <property type="evidence" value="ECO:0007669"/>
    <property type="project" value="UniProtKB-SubCell"/>
</dbReference>
<dbReference type="InterPro" id="IPR012094">
    <property type="entry name" value="tRNA_Ile_lys_synt"/>
</dbReference>
<keyword evidence="3 8" id="KW-0436">Ligase</keyword>
<proteinExistence type="inferred from homology"/>
<dbReference type="GO" id="GO:0006400">
    <property type="term" value="P:tRNA modification"/>
    <property type="evidence" value="ECO:0007669"/>
    <property type="project" value="UniProtKB-UniRule"/>
</dbReference>
<evidence type="ECO:0000313" key="10">
    <source>
        <dbReference type="EMBL" id="TCN72911.1"/>
    </source>
</evidence>
<evidence type="ECO:0000256" key="4">
    <source>
        <dbReference type="ARBA" id="ARBA00022694"/>
    </source>
</evidence>
<dbReference type="NCBIfam" id="TIGR02432">
    <property type="entry name" value="lysidine_TilS_N"/>
    <property type="match status" value="1"/>
</dbReference>
<dbReference type="InterPro" id="IPR012795">
    <property type="entry name" value="tRNA_Ile_lys_synt_N"/>
</dbReference>
<dbReference type="HAMAP" id="MF_01161">
    <property type="entry name" value="tRNA_Ile_lys_synt"/>
    <property type="match status" value="1"/>
</dbReference>
<dbReference type="AlphaFoldDB" id="A0A4V6NM37"/>
<evidence type="ECO:0000256" key="7">
    <source>
        <dbReference type="ARBA" id="ARBA00048539"/>
    </source>
</evidence>
<comment type="function">
    <text evidence="8">Ligates lysine onto the cytidine present at position 34 of the AUA codon-specific tRNA(Ile) that contains the anticodon CAU, in an ATP-dependent manner. Cytidine is converted to lysidine, thus changing the amino acid specificity of the tRNA from methionine to isoleucine.</text>
</comment>
<comment type="catalytic activity">
    <reaction evidence="7 8">
        <text>cytidine(34) in tRNA(Ile2) + L-lysine + ATP = lysidine(34) in tRNA(Ile2) + AMP + diphosphate + H(+)</text>
        <dbReference type="Rhea" id="RHEA:43744"/>
        <dbReference type="Rhea" id="RHEA-COMP:10625"/>
        <dbReference type="Rhea" id="RHEA-COMP:10670"/>
        <dbReference type="ChEBI" id="CHEBI:15378"/>
        <dbReference type="ChEBI" id="CHEBI:30616"/>
        <dbReference type="ChEBI" id="CHEBI:32551"/>
        <dbReference type="ChEBI" id="CHEBI:33019"/>
        <dbReference type="ChEBI" id="CHEBI:82748"/>
        <dbReference type="ChEBI" id="CHEBI:83665"/>
        <dbReference type="ChEBI" id="CHEBI:456215"/>
        <dbReference type="EC" id="6.3.4.19"/>
    </reaction>
</comment>
<dbReference type="NCBIfam" id="TIGR02433">
    <property type="entry name" value="lysidine_TilS_C"/>
    <property type="match status" value="1"/>
</dbReference>
<organism evidence="10 11">
    <name type="scientific">Acetobacteroides hydrogenigenes</name>
    <dbReference type="NCBI Taxonomy" id="979970"/>
    <lineage>
        <taxon>Bacteria</taxon>
        <taxon>Pseudomonadati</taxon>
        <taxon>Bacteroidota</taxon>
        <taxon>Bacteroidia</taxon>
        <taxon>Bacteroidales</taxon>
        <taxon>Rikenellaceae</taxon>
        <taxon>Acetobacteroides</taxon>
    </lineage>
</organism>
<dbReference type="GO" id="GO:0005524">
    <property type="term" value="F:ATP binding"/>
    <property type="evidence" value="ECO:0007669"/>
    <property type="project" value="UniProtKB-UniRule"/>
</dbReference>
<reference evidence="10 11" key="1">
    <citation type="submission" date="2019-03" db="EMBL/GenBank/DDBJ databases">
        <title>Genomic Encyclopedia of Archaeal and Bacterial Type Strains, Phase II (KMG-II): from individual species to whole genera.</title>
        <authorList>
            <person name="Goeker M."/>
        </authorList>
    </citation>
    <scope>NUCLEOTIDE SEQUENCE [LARGE SCALE GENOMIC DNA]</scope>
    <source>
        <strain evidence="10 11">RL-C</strain>
    </source>
</reference>
<dbReference type="Pfam" id="PF01171">
    <property type="entry name" value="ATP_bind_3"/>
    <property type="match status" value="1"/>
</dbReference>
<evidence type="ECO:0000256" key="6">
    <source>
        <dbReference type="ARBA" id="ARBA00022840"/>
    </source>
</evidence>
<dbReference type="InterPro" id="IPR011063">
    <property type="entry name" value="TilS/TtcA_N"/>
</dbReference>
<protein>
    <recommendedName>
        <fullName evidence="8">tRNA(Ile)-lysidine synthase</fullName>
        <ecNumber evidence="8">6.3.4.19</ecNumber>
    </recommendedName>
    <alternativeName>
        <fullName evidence="8">tRNA(Ile)-2-lysyl-cytidine synthase</fullName>
    </alternativeName>
    <alternativeName>
        <fullName evidence="8">tRNA(Ile)-lysidine synthetase</fullName>
    </alternativeName>
</protein>
<dbReference type="SUPFAM" id="SSF56037">
    <property type="entry name" value="PheT/TilS domain"/>
    <property type="match status" value="1"/>
</dbReference>
<feature type="domain" description="Lysidine-tRNA(Ile) synthetase C-terminal" evidence="9">
    <location>
        <begin position="369"/>
        <end position="443"/>
    </location>
</feature>
<keyword evidence="5 8" id="KW-0547">Nucleotide-binding</keyword>
<dbReference type="SMART" id="SM00977">
    <property type="entry name" value="TilS_C"/>
    <property type="match status" value="1"/>
</dbReference>
<dbReference type="Gene3D" id="3.40.50.620">
    <property type="entry name" value="HUPs"/>
    <property type="match status" value="1"/>
</dbReference>
<evidence type="ECO:0000256" key="2">
    <source>
        <dbReference type="ARBA" id="ARBA00022490"/>
    </source>
</evidence>
<dbReference type="PANTHER" id="PTHR43033">
    <property type="entry name" value="TRNA(ILE)-LYSIDINE SYNTHASE-RELATED"/>
    <property type="match status" value="1"/>
</dbReference>
<evidence type="ECO:0000256" key="1">
    <source>
        <dbReference type="ARBA" id="ARBA00004496"/>
    </source>
</evidence>
<name>A0A4V6NM37_9BACT</name>
<keyword evidence="6 8" id="KW-0067">ATP-binding</keyword>
<dbReference type="RefSeq" id="WP_131837699.1">
    <property type="nucleotide sequence ID" value="NZ_SLWB01000001.1"/>
</dbReference>
<dbReference type="GO" id="GO:0032267">
    <property type="term" value="F:tRNA(Ile)-lysidine synthase activity"/>
    <property type="evidence" value="ECO:0007669"/>
    <property type="project" value="UniProtKB-EC"/>
</dbReference>
<feature type="binding site" evidence="8">
    <location>
        <begin position="28"/>
        <end position="33"/>
    </location>
    <ligand>
        <name>ATP</name>
        <dbReference type="ChEBI" id="CHEBI:30616"/>
    </ligand>
</feature>
<dbReference type="Pfam" id="PF11734">
    <property type="entry name" value="TilS_C"/>
    <property type="match status" value="1"/>
</dbReference>
<dbReference type="OrthoDB" id="9807403at2"/>
<evidence type="ECO:0000313" key="11">
    <source>
        <dbReference type="Proteomes" id="UP000294830"/>
    </source>
</evidence>
<evidence type="ECO:0000256" key="5">
    <source>
        <dbReference type="ARBA" id="ARBA00022741"/>
    </source>
</evidence>
<dbReference type="PANTHER" id="PTHR43033:SF1">
    <property type="entry name" value="TRNA(ILE)-LYSIDINE SYNTHASE-RELATED"/>
    <property type="match status" value="1"/>
</dbReference>
<comment type="domain">
    <text evidence="8">The N-terminal region contains the highly conserved SGGXDS motif, predicted to be a P-loop motif involved in ATP binding.</text>
</comment>
<dbReference type="InterPro" id="IPR014729">
    <property type="entry name" value="Rossmann-like_a/b/a_fold"/>
</dbReference>
<dbReference type="InterPro" id="IPR012796">
    <property type="entry name" value="Lysidine-tRNA-synth_C"/>
</dbReference>
<gene>
    <name evidence="8" type="primary">tilS</name>
    <name evidence="10" type="ORF">CLV25_101129</name>
</gene>
<dbReference type="SUPFAM" id="SSF52402">
    <property type="entry name" value="Adenine nucleotide alpha hydrolases-like"/>
    <property type="match status" value="1"/>
</dbReference>
<dbReference type="Proteomes" id="UP000294830">
    <property type="component" value="Unassembled WGS sequence"/>
</dbReference>
<accession>A0A4V6NM37</accession>
<dbReference type="EMBL" id="SLWB01000001">
    <property type="protein sequence ID" value="TCN72911.1"/>
    <property type="molecule type" value="Genomic_DNA"/>
</dbReference>